<sequence length="86" mass="10025">MNSLRTQNGMALDCTSGLGFIQFLNWIVTQHYTMIDKFKASPKPSRTWDPNKDPILRYTWMRSTKKCYSQNEQNPTQNVITGDFDC</sequence>
<reference evidence="1 2" key="1">
    <citation type="journal article" date="2008" name="Nature">
        <title>The genome of the model beetle and pest Tribolium castaneum.</title>
        <authorList>
            <consortium name="Tribolium Genome Sequencing Consortium"/>
            <person name="Richards S."/>
            <person name="Gibbs R.A."/>
            <person name="Weinstock G.M."/>
            <person name="Brown S.J."/>
            <person name="Denell R."/>
            <person name="Beeman R.W."/>
            <person name="Gibbs R."/>
            <person name="Beeman R.W."/>
            <person name="Brown S.J."/>
            <person name="Bucher G."/>
            <person name="Friedrich M."/>
            <person name="Grimmelikhuijzen C.J."/>
            <person name="Klingler M."/>
            <person name="Lorenzen M."/>
            <person name="Richards S."/>
            <person name="Roth S."/>
            <person name="Schroder R."/>
            <person name="Tautz D."/>
            <person name="Zdobnov E.M."/>
            <person name="Muzny D."/>
            <person name="Gibbs R.A."/>
            <person name="Weinstock G.M."/>
            <person name="Attaway T."/>
            <person name="Bell S."/>
            <person name="Buhay C.J."/>
            <person name="Chandrabose M.N."/>
            <person name="Chavez D."/>
            <person name="Clerk-Blankenburg K.P."/>
            <person name="Cree A."/>
            <person name="Dao M."/>
            <person name="Davis C."/>
            <person name="Chacko J."/>
            <person name="Dinh H."/>
            <person name="Dugan-Rocha S."/>
            <person name="Fowler G."/>
            <person name="Garner T.T."/>
            <person name="Garnes J."/>
            <person name="Gnirke A."/>
            <person name="Hawes A."/>
            <person name="Hernandez J."/>
            <person name="Hines S."/>
            <person name="Holder M."/>
            <person name="Hume J."/>
            <person name="Jhangiani S.N."/>
            <person name="Joshi V."/>
            <person name="Khan Z.M."/>
            <person name="Jackson L."/>
            <person name="Kovar C."/>
            <person name="Kowis A."/>
            <person name="Lee S."/>
            <person name="Lewis L.R."/>
            <person name="Margolis J."/>
            <person name="Morgan M."/>
            <person name="Nazareth L.V."/>
            <person name="Nguyen N."/>
            <person name="Okwuonu G."/>
            <person name="Parker D."/>
            <person name="Richards S."/>
            <person name="Ruiz S.J."/>
            <person name="Santibanez J."/>
            <person name="Savard J."/>
            <person name="Scherer S.E."/>
            <person name="Schneider B."/>
            <person name="Sodergren E."/>
            <person name="Tautz D."/>
            <person name="Vattahil S."/>
            <person name="Villasana D."/>
            <person name="White C.S."/>
            <person name="Wright R."/>
            <person name="Park Y."/>
            <person name="Beeman R.W."/>
            <person name="Lord J."/>
            <person name="Oppert B."/>
            <person name="Lorenzen M."/>
            <person name="Brown S."/>
            <person name="Wang L."/>
            <person name="Savard J."/>
            <person name="Tautz D."/>
            <person name="Richards S."/>
            <person name="Weinstock G."/>
            <person name="Gibbs R.A."/>
            <person name="Liu Y."/>
            <person name="Worley K."/>
            <person name="Weinstock G."/>
            <person name="Elsik C.G."/>
            <person name="Reese J.T."/>
            <person name="Elhaik E."/>
            <person name="Landan G."/>
            <person name="Graur D."/>
            <person name="Arensburger P."/>
            <person name="Atkinson P."/>
            <person name="Beeman R.W."/>
            <person name="Beidler J."/>
            <person name="Brown S.J."/>
            <person name="Demuth J.P."/>
            <person name="Drury D.W."/>
            <person name="Du Y.Z."/>
            <person name="Fujiwara H."/>
            <person name="Lorenzen M."/>
            <person name="Maselli V."/>
            <person name="Osanai M."/>
            <person name="Park Y."/>
            <person name="Robertson H.M."/>
            <person name="Tu Z."/>
            <person name="Wang J.J."/>
            <person name="Wang S."/>
            <person name="Richards S."/>
            <person name="Song H."/>
            <person name="Zhang L."/>
            <person name="Sodergren E."/>
            <person name="Werner D."/>
            <person name="Stanke M."/>
            <person name="Morgenstern B."/>
            <person name="Solovyev V."/>
            <person name="Kosarev P."/>
            <person name="Brown G."/>
            <person name="Chen H.C."/>
            <person name="Ermolaeva O."/>
            <person name="Hlavina W."/>
            <person name="Kapustin Y."/>
            <person name="Kiryutin B."/>
            <person name="Kitts P."/>
            <person name="Maglott D."/>
            <person name="Pruitt K."/>
            <person name="Sapojnikov V."/>
            <person name="Souvorov A."/>
            <person name="Mackey A.J."/>
            <person name="Waterhouse R.M."/>
            <person name="Wyder S."/>
            <person name="Zdobnov E.M."/>
            <person name="Zdobnov E.M."/>
            <person name="Wyder S."/>
            <person name="Kriventseva E.V."/>
            <person name="Kadowaki T."/>
            <person name="Bork P."/>
            <person name="Aranda M."/>
            <person name="Bao R."/>
            <person name="Beermann A."/>
            <person name="Berns N."/>
            <person name="Bolognesi R."/>
            <person name="Bonneton F."/>
            <person name="Bopp D."/>
            <person name="Brown S.J."/>
            <person name="Bucher G."/>
            <person name="Butts T."/>
            <person name="Chaumot A."/>
            <person name="Denell R.E."/>
            <person name="Ferrier D.E."/>
            <person name="Friedrich M."/>
            <person name="Gordon C.M."/>
            <person name="Jindra M."/>
            <person name="Klingler M."/>
            <person name="Lan Q."/>
            <person name="Lattorff H.M."/>
            <person name="Laudet V."/>
            <person name="von Levetsow C."/>
            <person name="Liu Z."/>
            <person name="Lutz R."/>
            <person name="Lynch J.A."/>
            <person name="da Fonseca R.N."/>
            <person name="Posnien N."/>
            <person name="Reuter R."/>
            <person name="Roth S."/>
            <person name="Savard J."/>
            <person name="Schinko J.B."/>
            <person name="Schmitt C."/>
            <person name="Schoppmeier M."/>
            <person name="Schroder R."/>
            <person name="Shippy T.D."/>
            <person name="Simonnet F."/>
            <person name="Marques-Souza H."/>
            <person name="Tautz D."/>
            <person name="Tomoyasu Y."/>
            <person name="Trauner J."/>
            <person name="Van der Zee M."/>
            <person name="Vervoort M."/>
            <person name="Wittkopp N."/>
            <person name="Wimmer E.A."/>
            <person name="Yang X."/>
            <person name="Jones A.K."/>
            <person name="Sattelle D.B."/>
            <person name="Ebert P.R."/>
            <person name="Nelson D."/>
            <person name="Scott J.G."/>
            <person name="Beeman R.W."/>
            <person name="Muthukrishnan S."/>
            <person name="Kramer K.J."/>
            <person name="Arakane Y."/>
            <person name="Beeman R.W."/>
            <person name="Zhu Q."/>
            <person name="Hogenkamp D."/>
            <person name="Dixit R."/>
            <person name="Oppert B."/>
            <person name="Jiang H."/>
            <person name="Zou Z."/>
            <person name="Marshall J."/>
            <person name="Elpidina E."/>
            <person name="Vinokurov K."/>
            <person name="Oppert C."/>
            <person name="Zou Z."/>
            <person name="Evans J."/>
            <person name="Lu Z."/>
            <person name="Zhao P."/>
            <person name="Sumathipala N."/>
            <person name="Altincicek B."/>
            <person name="Vilcinskas A."/>
            <person name="Williams M."/>
            <person name="Hultmark D."/>
            <person name="Hetru C."/>
            <person name="Jiang H."/>
            <person name="Grimmelikhuijzen C.J."/>
            <person name="Hauser F."/>
            <person name="Cazzamali G."/>
            <person name="Williamson M."/>
            <person name="Park Y."/>
            <person name="Li B."/>
            <person name="Tanaka Y."/>
            <person name="Predel R."/>
            <person name="Neupert S."/>
            <person name="Schachtner J."/>
            <person name="Verleyen P."/>
            <person name="Raible F."/>
            <person name="Bork P."/>
            <person name="Friedrich M."/>
            <person name="Walden K.K."/>
            <person name="Robertson H.M."/>
            <person name="Angeli S."/>
            <person name="Foret S."/>
            <person name="Bucher G."/>
            <person name="Schuetz S."/>
            <person name="Maleszka R."/>
            <person name="Wimmer E.A."/>
            <person name="Beeman R.W."/>
            <person name="Lorenzen M."/>
            <person name="Tomoyasu Y."/>
            <person name="Miller S.C."/>
            <person name="Grossmann D."/>
            <person name="Bucher G."/>
        </authorList>
    </citation>
    <scope>NUCLEOTIDE SEQUENCE [LARGE SCALE GENOMIC DNA]</scope>
    <source>
        <strain evidence="1 2">Georgia GA2</strain>
    </source>
</reference>
<keyword evidence="2" id="KW-1185">Reference proteome</keyword>
<accession>A0A139WLD3</accession>
<proteinExistence type="predicted"/>
<gene>
    <name evidence="1" type="primary">AUGUSTUS-3.0.2_32381</name>
    <name evidence="1" type="ORF">TcasGA2_TC032381</name>
</gene>
<organism evidence="1 2">
    <name type="scientific">Tribolium castaneum</name>
    <name type="common">Red flour beetle</name>
    <dbReference type="NCBI Taxonomy" id="7070"/>
    <lineage>
        <taxon>Eukaryota</taxon>
        <taxon>Metazoa</taxon>
        <taxon>Ecdysozoa</taxon>
        <taxon>Arthropoda</taxon>
        <taxon>Hexapoda</taxon>
        <taxon>Insecta</taxon>
        <taxon>Pterygota</taxon>
        <taxon>Neoptera</taxon>
        <taxon>Endopterygota</taxon>
        <taxon>Coleoptera</taxon>
        <taxon>Polyphaga</taxon>
        <taxon>Cucujiformia</taxon>
        <taxon>Tenebrionidae</taxon>
        <taxon>Tenebrionidae incertae sedis</taxon>
        <taxon>Tribolium</taxon>
    </lineage>
</organism>
<protein>
    <submittedName>
        <fullName evidence="1">Uncharacterized protein</fullName>
    </submittedName>
</protein>
<reference evidence="1 2" key="2">
    <citation type="journal article" date="2010" name="Nucleic Acids Res.">
        <title>BeetleBase in 2010: revisions to provide comprehensive genomic information for Tribolium castaneum.</title>
        <authorList>
            <person name="Kim H.S."/>
            <person name="Murphy T."/>
            <person name="Xia J."/>
            <person name="Caragea D."/>
            <person name="Park Y."/>
            <person name="Beeman R.W."/>
            <person name="Lorenzen M.D."/>
            <person name="Butcher S."/>
            <person name="Manak J.R."/>
            <person name="Brown S.J."/>
        </authorList>
    </citation>
    <scope>GENOME REANNOTATION</scope>
    <source>
        <strain evidence="1 2">Georgia GA2</strain>
    </source>
</reference>
<dbReference type="AlphaFoldDB" id="A0A139WLD3"/>
<evidence type="ECO:0000313" key="2">
    <source>
        <dbReference type="Proteomes" id="UP000007266"/>
    </source>
</evidence>
<evidence type="ECO:0000313" key="1">
    <source>
        <dbReference type="EMBL" id="KYB28641.1"/>
    </source>
</evidence>
<dbReference type="EMBL" id="KQ971321">
    <property type="protein sequence ID" value="KYB28641.1"/>
    <property type="molecule type" value="Genomic_DNA"/>
</dbReference>
<dbReference type="InParanoid" id="A0A139WLD3"/>
<name>A0A139WLD3_TRICA</name>
<dbReference type="Proteomes" id="UP000007266">
    <property type="component" value="Linkage group 3"/>
</dbReference>